<comment type="caution">
    <text evidence="2">The sequence shown here is derived from an EMBL/GenBank/DDBJ whole genome shotgun (WGS) entry which is preliminary data.</text>
</comment>
<feature type="signal peptide" evidence="1">
    <location>
        <begin position="1"/>
        <end position="17"/>
    </location>
</feature>
<keyword evidence="1" id="KW-0732">Signal</keyword>
<gene>
    <name evidence="2" type="ORF">CYNAS_LOCUS2934</name>
</gene>
<proteinExistence type="predicted"/>
<accession>A0AA36DNJ3</accession>
<evidence type="ECO:0000313" key="3">
    <source>
        <dbReference type="Proteomes" id="UP001176961"/>
    </source>
</evidence>
<organism evidence="2 3">
    <name type="scientific">Cylicocyclus nassatus</name>
    <name type="common">Nematode worm</name>
    <dbReference type="NCBI Taxonomy" id="53992"/>
    <lineage>
        <taxon>Eukaryota</taxon>
        <taxon>Metazoa</taxon>
        <taxon>Ecdysozoa</taxon>
        <taxon>Nematoda</taxon>
        <taxon>Chromadorea</taxon>
        <taxon>Rhabditida</taxon>
        <taxon>Rhabditina</taxon>
        <taxon>Rhabditomorpha</taxon>
        <taxon>Strongyloidea</taxon>
        <taxon>Strongylidae</taxon>
        <taxon>Cylicocyclus</taxon>
    </lineage>
</organism>
<feature type="chain" id="PRO_5041379255" evidence="1">
    <location>
        <begin position="18"/>
        <end position="144"/>
    </location>
</feature>
<dbReference type="AlphaFoldDB" id="A0AA36DNJ3"/>
<reference evidence="2" key="1">
    <citation type="submission" date="2023-07" db="EMBL/GenBank/DDBJ databases">
        <authorList>
            <consortium name="CYATHOMIX"/>
        </authorList>
    </citation>
    <scope>NUCLEOTIDE SEQUENCE</scope>
    <source>
        <strain evidence="2">N/A</strain>
    </source>
</reference>
<sequence length="144" mass="16620">MFRILVSVFALLQVASTQKCWKEELWAADVRAGFGRVREGNLGKNLNYECNPDFEENDDLEPDSVEKINESDVKLKVFIPVDGSNQQQIDKEAEDSLREALQEKDAEALGDARVVCKYGFIDEEEDELEDHYERGGEWILCYFY</sequence>
<name>A0AA36DNJ3_CYLNA</name>
<dbReference type="EMBL" id="CATQJL010000001">
    <property type="protein sequence ID" value="CAJ0590951.1"/>
    <property type="molecule type" value="Genomic_DNA"/>
</dbReference>
<protein>
    <submittedName>
        <fullName evidence="2">Uncharacterized protein</fullName>
    </submittedName>
</protein>
<dbReference type="Proteomes" id="UP001176961">
    <property type="component" value="Unassembled WGS sequence"/>
</dbReference>
<keyword evidence="3" id="KW-1185">Reference proteome</keyword>
<evidence type="ECO:0000256" key="1">
    <source>
        <dbReference type="SAM" id="SignalP"/>
    </source>
</evidence>
<evidence type="ECO:0000313" key="2">
    <source>
        <dbReference type="EMBL" id="CAJ0590951.1"/>
    </source>
</evidence>